<evidence type="ECO:0000256" key="2">
    <source>
        <dbReference type="ARBA" id="ARBA00022679"/>
    </source>
</evidence>
<dbReference type="RefSeq" id="WP_179831367.1">
    <property type="nucleotide sequence ID" value="NZ_BMRD01000003.1"/>
</dbReference>
<keyword evidence="3" id="KW-0949">S-adenosyl-L-methionine</keyword>
<sequence>MSQFDTLAEAYEETTRRFPFREHIEAHSLLDQIGPLDGLAVLDLGCGSGVYARRLRRLGAARAVGVDASAGMIEHAEKLERVEPLGVRYAAADASLGLGPDLSGAFDLVVGVYLTPYAATAEELTGIFRTARQALKPTGGRFVAAVLNPGHDRAPGYYQRYGFDIICEPDDEADGAPVDLSGSIDDHDFLLHGYRWSKPTHERALRAGGFSAATWVRPTLSDEGRRLHPEDYWARYLARPHALILEAGA</sequence>
<dbReference type="CDD" id="cd02440">
    <property type="entry name" value="AdoMet_MTases"/>
    <property type="match status" value="1"/>
</dbReference>
<evidence type="ECO:0000256" key="3">
    <source>
        <dbReference type="ARBA" id="ARBA00022691"/>
    </source>
</evidence>
<gene>
    <name evidence="5" type="ORF">BJ999_000046</name>
</gene>
<dbReference type="Pfam" id="PF13649">
    <property type="entry name" value="Methyltransf_25"/>
    <property type="match status" value="1"/>
</dbReference>
<dbReference type="GO" id="GO:0032259">
    <property type="term" value="P:methylation"/>
    <property type="evidence" value="ECO:0007669"/>
    <property type="project" value="UniProtKB-KW"/>
</dbReference>
<keyword evidence="2 5" id="KW-0808">Transferase</keyword>
<accession>A0A7Y9G4B4</accession>
<dbReference type="SUPFAM" id="SSF53335">
    <property type="entry name" value="S-adenosyl-L-methionine-dependent methyltransferases"/>
    <property type="match status" value="1"/>
</dbReference>
<evidence type="ECO:0000313" key="5">
    <source>
        <dbReference type="EMBL" id="NYE09750.1"/>
    </source>
</evidence>
<keyword evidence="6" id="KW-1185">Reference proteome</keyword>
<dbReference type="GO" id="GO:0008168">
    <property type="term" value="F:methyltransferase activity"/>
    <property type="evidence" value="ECO:0007669"/>
    <property type="project" value="UniProtKB-KW"/>
</dbReference>
<comment type="caution">
    <text evidence="5">The sequence shown here is derived from an EMBL/GenBank/DDBJ whole genome shotgun (WGS) entry which is preliminary data.</text>
</comment>
<dbReference type="EMBL" id="JACCBT010000001">
    <property type="protein sequence ID" value="NYE09750.1"/>
    <property type="molecule type" value="Genomic_DNA"/>
</dbReference>
<name>A0A7Y9G4B4_9ACTN</name>
<proteinExistence type="predicted"/>
<dbReference type="PANTHER" id="PTHR43464">
    <property type="entry name" value="METHYLTRANSFERASE"/>
    <property type="match status" value="1"/>
</dbReference>
<reference evidence="5 6" key="1">
    <citation type="submission" date="2020-07" db="EMBL/GenBank/DDBJ databases">
        <title>Sequencing the genomes of 1000 actinobacteria strains.</title>
        <authorList>
            <person name="Klenk H.-P."/>
        </authorList>
    </citation>
    <scope>NUCLEOTIDE SEQUENCE [LARGE SCALE GENOMIC DNA]</scope>
    <source>
        <strain evidence="5 6">DSM 43461</strain>
    </source>
</reference>
<dbReference type="InterPro" id="IPR041698">
    <property type="entry name" value="Methyltransf_25"/>
</dbReference>
<keyword evidence="1 5" id="KW-0489">Methyltransferase</keyword>
<protein>
    <submittedName>
        <fullName evidence="5">SAM-dependent methyltransferase</fullName>
    </submittedName>
</protein>
<dbReference type="InterPro" id="IPR029063">
    <property type="entry name" value="SAM-dependent_MTases_sf"/>
</dbReference>
<organism evidence="5 6">
    <name type="scientific">Actinomadura citrea</name>
    <dbReference type="NCBI Taxonomy" id="46158"/>
    <lineage>
        <taxon>Bacteria</taxon>
        <taxon>Bacillati</taxon>
        <taxon>Actinomycetota</taxon>
        <taxon>Actinomycetes</taxon>
        <taxon>Streptosporangiales</taxon>
        <taxon>Thermomonosporaceae</taxon>
        <taxon>Actinomadura</taxon>
    </lineage>
</organism>
<feature type="domain" description="Methyltransferase" evidence="4">
    <location>
        <begin position="41"/>
        <end position="139"/>
    </location>
</feature>
<dbReference type="PANTHER" id="PTHR43464:SF19">
    <property type="entry name" value="UBIQUINONE BIOSYNTHESIS O-METHYLTRANSFERASE, MITOCHONDRIAL"/>
    <property type="match status" value="1"/>
</dbReference>
<dbReference type="AlphaFoldDB" id="A0A7Y9G4B4"/>
<evidence type="ECO:0000259" key="4">
    <source>
        <dbReference type="Pfam" id="PF13649"/>
    </source>
</evidence>
<evidence type="ECO:0000313" key="6">
    <source>
        <dbReference type="Proteomes" id="UP000591272"/>
    </source>
</evidence>
<evidence type="ECO:0000256" key="1">
    <source>
        <dbReference type="ARBA" id="ARBA00022603"/>
    </source>
</evidence>
<dbReference type="Gene3D" id="3.40.50.150">
    <property type="entry name" value="Vaccinia Virus protein VP39"/>
    <property type="match status" value="1"/>
</dbReference>
<dbReference type="Proteomes" id="UP000591272">
    <property type="component" value="Unassembled WGS sequence"/>
</dbReference>